<keyword evidence="1" id="KW-1133">Transmembrane helix</keyword>
<feature type="transmembrane region" description="Helical" evidence="1">
    <location>
        <begin position="236"/>
        <end position="259"/>
    </location>
</feature>
<dbReference type="SUPFAM" id="SSF81321">
    <property type="entry name" value="Family A G protein-coupled receptor-like"/>
    <property type="match status" value="1"/>
</dbReference>
<dbReference type="Gene3D" id="1.20.1070.10">
    <property type="entry name" value="Rhodopsin 7-helix transmembrane proteins"/>
    <property type="match status" value="1"/>
</dbReference>
<dbReference type="KEGG" id="goe:114828311"/>
<proteinExistence type="predicted"/>
<dbReference type="AlphaFoldDB" id="A0AAJ7SFH4"/>
<feature type="transmembrane region" description="Helical" evidence="1">
    <location>
        <begin position="195"/>
        <end position="216"/>
    </location>
</feature>
<organism evidence="2 3">
    <name type="scientific">Galendromus occidentalis</name>
    <name type="common">western predatory mite</name>
    <dbReference type="NCBI Taxonomy" id="34638"/>
    <lineage>
        <taxon>Eukaryota</taxon>
        <taxon>Metazoa</taxon>
        <taxon>Ecdysozoa</taxon>
        <taxon>Arthropoda</taxon>
        <taxon>Chelicerata</taxon>
        <taxon>Arachnida</taxon>
        <taxon>Acari</taxon>
        <taxon>Parasitiformes</taxon>
        <taxon>Mesostigmata</taxon>
        <taxon>Gamasina</taxon>
        <taxon>Phytoseioidea</taxon>
        <taxon>Phytoseiidae</taxon>
        <taxon>Typhlodrominae</taxon>
        <taxon>Galendromus</taxon>
    </lineage>
</organism>
<dbReference type="RefSeq" id="XP_028967776.1">
    <property type="nucleotide sequence ID" value="XM_029111943.1"/>
</dbReference>
<gene>
    <name evidence="3" type="primary">LOC114828311</name>
</gene>
<sequence>MDAYEVMEDEDDFAEFYSSVCSKTCLAVLEVFCTVSTVLNVVVFLAFFKRKKPLSSREVFMFVLIVNDVLRTTVGAYRNWWPVWVFPYTDNVWLCRIHFLLSETCAMCSLLFPAFYAIYECCTRGFPTSPLAAFLSQHRSSLLVDLSILMIGLCSPVIFVVGETHFSHYSCVFMYYNTEETGFATAYAISYRVRLALKTFSLISMWMATVVLLVKVSEITPTSRTRLRHLWAEQKLLISLLMKLTFLASPYGVFIPLLWQSSVPTLLVGEIAGLALMLDTMTNAPLFLWITEELRFWTAWTLPEFLKTCRQRKSCQELEGEQDSV</sequence>
<dbReference type="Proteomes" id="UP000694867">
    <property type="component" value="Unplaced"/>
</dbReference>
<evidence type="ECO:0000256" key="1">
    <source>
        <dbReference type="SAM" id="Phobius"/>
    </source>
</evidence>
<keyword evidence="2" id="KW-1185">Reference proteome</keyword>
<dbReference type="GeneID" id="114828311"/>
<name>A0AAJ7SFH4_9ACAR</name>
<feature type="transmembrane region" description="Helical" evidence="1">
    <location>
        <begin position="97"/>
        <end position="119"/>
    </location>
</feature>
<protein>
    <submittedName>
        <fullName evidence="3">Uncharacterized protein LOC114828311</fullName>
    </submittedName>
</protein>
<keyword evidence="1" id="KW-0812">Transmembrane</keyword>
<evidence type="ECO:0000313" key="3">
    <source>
        <dbReference type="RefSeq" id="XP_028967776.1"/>
    </source>
</evidence>
<accession>A0AAJ7SFH4</accession>
<feature type="transmembrane region" description="Helical" evidence="1">
    <location>
        <begin position="271"/>
        <end position="290"/>
    </location>
</feature>
<evidence type="ECO:0000313" key="2">
    <source>
        <dbReference type="Proteomes" id="UP000694867"/>
    </source>
</evidence>
<feature type="transmembrane region" description="Helical" evidence="1">
    <location>
        <begin position="140"/>
        <end position="161"/>
    </location>
</feature>
<keyword evidence="1" id="KW-0472">Membrane</keyword>
<feature type="transmembrane region" description="Helical" evidence="1">
    <location>
        <begin position="26"/>
        <end position="47"/>
    </location>
</feature>
<reference evidence="3" key="1">
    <citation type="submission" date="2025-08" db="UniProtKB">
        <authorList>
            <consortium name="RefSeq"/>
        </authorList>
    </citation>
    <scope>IDENTIFICATION</scope>
</reference>
<feature type="transmembrane region" description="Helical" evidence="1">
    <location>
        <begin position="59"/>
        <end position="77"/>
    </location>
</feature>